<protein>
    <submittedName>
        <fullName evidence="2">Uncharacterized protein</fullName>
    </submittedName>
</protein>
<dbReference type="Proteomes" id="UP001221757">
    <property type="component" value="Unassembled WGS sequence"/>
</dbReference>
<evidence type="ECO:0000313" key="3">
    <source>
        <dbReference type="Proteomes" id="UP001221757"/>
    </source>
</evidence>
<proteinExistence type="predicted"/>
<comment type="caution">
    <text evidence="2">The sequence shown here is derived from an EMBL/GenBank/DDBJ whole genome shotgun (WGS) entry which is preliminary data.</text>
</comment>
<organism evidence="2 3">
    <name type="scientific">Mycena rosella</name>
    <name type="common">Pink bonnet</name>
    <name type="synonym">Agaricus rosellus</name>
    <dbReference type="NCBI Taxonomy" id="1033263"/>
    <lineage>
        <taxon>Eukaryota</taxon>
        <taxon>Fungi</taxon>
        <taxon>Dikarya</taxon>
        <taxon>Basidiomycota</taxon>
        <taxon>Agaricomycotina</taxon>
        <taxon>Agaricomycetes</taxon>
        <taxon>Agaricomycetidae</taxon>
        <taxon>Agaricales</taxon>
        <taxon>Marasmiineae</taxon>
        <taxon>Mycenaceae</taxon>
        <taxon>Mycena</taxon>
    </lineage>
</organism>
<dbReference type="EMBL" id="JARKIE010000160">
    <property type="protein sequence ID" value="KAJ7673595.1"/>
    <property type="molecule type" value="Genomic_DNA"/>
</dbReference>
<gene>
    <name evidence="2" type="ORF">B0H17DRAFT_1140812</name>
</gene>
<accession>A0AAD7G9Q4</accession>
<dbReference type="AlphaFoldDB" id="A0AAD7G9Q4"/>
<feature type="region of interest" description="Disordered" evidence="1">
    <location>
        <begin position="217"/>
        <end position="237"/>
    </location>
</feature>
<name>A0AAD7G9Q4_MYCRO</name>
<evidence type="ECO:0000256" key="1">
    <source>
        <dbReference type="SAM" id="MobiDB-lite"/>
    </source>
</evidence>
<sequence>MVSRAPSPENEESLYNDGKGLQFTVALTLPLEKHARKNAKAKVVKKTLFIHEDSAFQHLLREAINSFKHEDNLSFSFLPRNDEYHSTTIDIPGMTYTIPKSDFKDMSLTCDADYQSLIEAAKKKTIPETIKVFMTELKEHEEGDDDESSDDDEGRRKRKKKKQKTFEPTEEEVEQNEFIVKLNAEWKCKDKSCKLSGPHKCKTCSFDSYASPNLGGGKGNVINEDGTPVDLRNPPDTKMLSYQEPDNDDQAMLRNRATQKSANKDPNITINLTLPDGLIPPNPLAPQQPAAAQPPARPRIAPQVSLKLFCTRYNLADRVYHKLIAYDVTGPHTPRHLKNSHLEEAGLNPAEVADVRDAQDRWIVGEKENEP</sequence>
<feature type="region of interest" description="Disordered" evidence="1">
    <location>
        <begin position="276"/>
        <end position="296"/>
    </location>
</feature>
<feature type="compositionally biased region" description="Acidic residues" evidence="1">
    <location>
        <begin position="142"/>
        <end position="152"/>
    </location>
</feature>
<feature type="region of interest" description="Disordered" evidence="1">
    <location>
        <begin position="137"/>
        <end position="174"/>
    </location>
</feature>
<reference evidence="2" key="1">
    <citation type="submission" date="2023-03" db="EMBL/GenBank/DDBJ databases">
        <title>Massive genome expansion in bonnet fungi (Mycena s.s.) driven by repeated elements and novel gene families across ecological guilds.</title>
        <authorList>
            <consortium name="Lawrence Berkeley National Laboratory"/>
            <person name="Harder C.B."/>
            <person name="Miyauchi S."/>
            <person name="Viragh M."/>
            <person name="Kuo A."/>
            <person name="Thoen E."/>
            <person name="Andreopoulos B."/>
            <person name="Lu D."/>
            <person name="Skrede I."/>
            <person name="Drula E."/>
            <person name="Henrissat B."/>
            <person name="Morin E."/>
            <person name="Kohler A."/>
            <person name="Barry K."/>
            <person name="LaButti K."/>
            <person name="Morin E."/>
            <person name="Salamov A."/>
            <person name="Lipzen A."/>
            <person name="Mereny Z."/>
            <person name="Hegedus B."/>
            <person name="Baldrian P."/>
            <person name="Stursova M."/>
            <person name="Weitz H."/>
            <person name="Taylor A."/>
            <person name="Grigoriev I.V."/>
            <person name="Nagy L.G."/>
            <person name="Martin F."/>
            <person name="Kauserud H."/>
        </authorList>
    </citation>
    <scope>NUCLEOTIDE SEQUENCE</scope>
    <source>
        <strain evidence="2">CBHHK067</strain>
    </source>
</reference>
<keyword evidence="3" id="KW-1185">Reference proteome</keyword>
<evidence type="ECO:0000313" key="2">
    <source>
        <dbReference type="EMBL" id="KAJ7673595.1"/>
    </source>
</evidence>
<feature type="compositionally biased region" description="Low complexity" evidence="1">
    <location>
        <begin position="287"/>
        <end position="296"/>
    </location>
</feature>